<organism evidence="12 13">
    <name type="scientific">Luteipulveratus flavus</name>
    <dbReference type="NCBI Taxonomy" id="3031728"/>
    <lineage>
        <taxon>Bacteria</taxon>
        <taxon>Bacillati</taxon>
        <taxon>Actinomycetota</taxon>
        <taxon>Actinomycetes</taxon>
        <taxon>Micrococcales</taxon>
        <taxon>Dermacoccaceae</taxon>
        <taxon>Luteipulveratus</taxon>
    </lineage>
</organism>
<feature type="transmembrane region" description="Helical" evidence="10">
    <location>
        <begin position="348"/>
        <end position="370"/>
    </location>
</feature>
<dbReference type="InterPro" id="IPR006153">
    <property type="entry name" value="Cation/H_exchanger_TM"/>
</dbReference>
<dbReference type="Proteomes" id="UP001528912">
    <property type="component" value="Unassembled WGS sequence"/>
</dbReference>
<evidence type="ECO:0000256" key="4">
    <source>
        <dbReference type="ARBA" id="ARBA00022692"/>
    </source>
</evidence>
<dbReference type="InterPro" id="IPR018422">
    <property type="entry name" value="Cation/H_exchanger_CPA1"/>
</dbReference>
<gene>
    <name evidence="12" type="ORF">P4R38_00160</name>
</gene>
<evidence type="ECO:0000256" key="3">
    <source>
        <dbReference type="ARBA" id="ARBA00022475"/>
    </source>
</evidence>
<comment type="caution">
    <text evidence="12">The sequence shown here is derived from an EMBL/GenBank/DDBJ whole genome shotgun (WGS) entry which is preliminary data.</text>
</comment>
<feature type="transmembrane region" description="Helical" evidence="10">
    <location>
        <begin position="376"/>
        <end position="399"/>
    </location>
</feature>
<comment type="function">
    <text evidence="10">Na(+)/H(+) antiporter that extrudes sodium in exchange for external protons.</text>
</comment>
<evidence type="ECO:0000313" key="13">
    <source>
        <dbReference type="Proteomes" id="UP001528912"/>
    </source>
</evidence>
<reference evidence="12 13" key="1">
    <citation type="submission" date="2023-03" db="EMBL/GenBank/DDBJ databases">
        <title>YIM 133296 draft genome.</title>
        <authorList>
            <person name="Xiong L."/>
        </authorList>
    </citation>
    <scope>NUCLEOTIDE SEQUENCE [LARGE SCALE GENOMIC DNA]</scope>
    <source>
        <strain evidence="12 13">YIM 133296</strain>
    </source>
</reference>
<keyword evidence="3 10" id="KW-1003">Cell membrane</keyword>
<evidence type="ECO:0000256" key="2">
    <source>
        <dbReference type="ARBA" id="ARBA00022448"/>
    </source>
</evidence>
<evidence type="ECO:0000256" key="10">
    <source>
        <dbReference type="RuleBase" id="RU366002"/>
    </source>
</evidence>
<keyword evidence="9 10" id="KW-0739">Sodium transport</keyword>
<keyword evidence="13" id="KW-1185">Reference proteome</keyword>
<proteinExistence type="inferred from homology"/>
<feature type="transmembrane region" description="Helical" evidence="10">
    <location>
        <begin position="266"/>
        <end position="285"/>
    </location>
</feature>
<feature type="transmembrane region" description="Helical" evidence="10">
    <location>
        <begin position="236"/>
        <end position="254"/>
    </location>
</feature>
<name>A0ABT6C1P1_9MICO</name>
<dbReference type="RefSeq" id="WP_277190408.1">
    <property type="nucleotide sequence ID" value="NZ_JAROAV010000001.1"/>
</dbReference>
<keyword evidence="5 10" id="KW-1133">Transmembrane helix</keyword>
<evidence type="ECO:0000256" key="6">
    <source>
        <dbReference type="ARBA" id="ARBA00023053"/>
    </source>
</evidence>
<evidence type="ECO:0000256" key="9">
    <source>
        <dbReference type="ARBA" id="ARBA00023201"/>
    </source>
</evidence>
<dbReference type="Pfam" id="PF00999">
    <property type="entry name" value="Na_H_Exchanger"/>
    <property type="match status" value="1"/>
</dbReference>
<feature type="transmembrane region" description="Helical" evidence="10">
    <location>
        <begin position="159"/>
        <end position="177"/>
    </location>
</feature>
<dbReference type="PANTHER" id="PTHR10110">
    <property type="entry name" value="SODIUM/HYDROGEN EXCHANGER"/>
    <property type="match status" value="1"/>
</dbReference>
<feature type="transmembrane region" description="Helical" evidence="10">
    <location>
        <begin position="183"/>
        <end position="206"/>
    </location>
</feature>
<dbReference type="PANTHER" id="PTHR10110:SF86">
    <property type="entry name" value="SODIUM_HYDROGEN EXCHANGER 7"/>
    <property type="match status" value="1"/>
</dbReference>
<comment type="subcellular location">
    <subcellularLocation>
        <location evidence="1 10">Cell membrane</location>
        <topology evidence="1 10">Multi-pass membrane protein</topology>
    </subcellularLocation>
</comment>
<dbReference type="Gene3D" id="6.10.140.1330">
    <property type="match status" value="1"/>
</dbReference>
<keyword evidence="2 10" id="KW-0813">Transport</keyword>
<dbReference type="InterPro" id="IPR004705">
    <property type="entry name" value="Cation/H_exchanger_CPA1_bac"/>
</dbReference>
<keyword evidence="10" id="KW-0050">Antiport</keyword>
<comment type="caution">
    <text evidence="10">Lacks conserved residue(s) required for the propagation of feature annotation.</text>
</comment>
<evidence type="ECO:0000256" key="8">
    <source>
        <dbReference type="ARBA" id="ARBA00023136"/>
    </source>
</evidence>
<feature type="transmembrane region" description="Helical" evidence="10">
    <location>
        <begin position="86"/>
        <end position="106"/>
    </location>
</feature>
<feature type="transmembrane region" description="Helical" evidence="10">
    <location>
        <begin position="305"/>
        <end position="327"/>
    </location>
</feature>
<keyword evidence="6 10" id="KW-0915">Sodium</keyword>
<keyword evidence="8 10" id="KW-0472">Membrane</keyword>
<dbReference type="NCBIfam" id="TIGR00831">
    <property type="entry name" value="a_cpa1"/>
    <property type="match status" value="1"/>
</dbReference>
<evidence type="ECO:0000256" key="1">
    <source>
        <dbReference type="ARBA" id="ARBA00004651"/>
    </source>
</evidence>
<sequence length="523" mass="56584">MGDVETIVVLLLVLVAAASALARVLGVPYPILLVIGGSLVGFVPGVPELRLEPELVLSVFLPPLLYDAAFSTTVRDLRASARVITLSAVGLVLATTAVVAAVAHALVDGLPWAAAFALGAIVSPTDPLAATQIARRLGLPRRTLTVIEGESLVNDGSSLVVYQSAVAIVGGASFVWWRTGGLFVGEVLGGVAIGLAVAVVMNWMLAHAGEDQLLRVVLTLTAGYLAYLPAERLHLSGVLAAVTCGLLMGHRSPTVSTATSRLRNGAFWETLVFLLNAVLFVSVGLQLPRVLESQDRDVGELARLGVIVALTTIAVRLLWTPFITAVIRTLDRREVQRARRATWQARTVTSWCGLRGAVSLAAALALPADFPERDLLIFLALCVIWATLVGQGLTLPWVIRLLGVQDDGVTAREELHARKAAAAAAVEEIDRLEEEDWTREDTLERMRGLYEFRRRRLRQRAGVSDDGEEDAEARSLAYQRTVRSILDAQRRELVRLRDEGEIGNDALHAVERELDLEEERLDS</sequence>
<evidence type="ECO:0000256" key="5">
    <source>
        <dbReference type="ARBA" id="ARBA00022989"/>
    </source>
</evidence>
<dbReference type="EMBL" id="JAROAV010000001">
    <property type="protein sequence ID" value="MDF8262655.1"/>
    <property type="molecule type" value="Genomic_DNA"/>
</dbReference>
<feature type="domain" description="Cation/H+ exchanger transmembrane" evidence="11">
    <location>
        <begin position="12"/>
        <end position="399"/>
    </location>
</feature>
<comment type="similarity">
    <text evidence="10">Belongs to the monovalent cation:proton antiporter 1 (CPA1) transporter (TC 2.A.36) family.</text>
</comment>
<protein>
    <submittedName>
        <fullName evidence="12">Na+/H+ antiporter</fullName>
    </submittedName>
</protein>
<keyword evidence="4 10" id="KW-0812">Transmembrane</keyword>
<evidence type="ECO:0000313" key="12">
    <source>
        <dbReference type="EMBL" id="MDF8262655.1"/>
    </source>
</evidence>
<evidence type="ECO:0000259" key="11">
    <source>
        <dbReference type="Pfam" id="PF00999"/>
    </source>
</evidence>
<keyword evidence="7 10" id="KW-0406">Ion transport</keyword>
<accession>A0ABT6C1P1</accession>
<evidence type="ECO:0000256" key="7">
    <source>
        <dbReference type="ARBA" id="ARBA00023065"/>
    </source>
</evidence>